<evidence type="ECO:0000256" key="5">
    <source>
        <dbReference type="ARBA" id="ARBA00023136"/>
    </source>
</evidence>
<dbReference type="InterPro" id="IPR000276">
    <property type="entry name" value="GPCR_Rhodpsn"/>
</dbReference>
<dbReference type="CDD" id="cd00637">
    <property type="entry name" value="7tm_classA_rhodopsin-like"/>
    <property type="match status" value="1"/>
</dbReference>
<evidence type="ECO:0000259" key="9">
    <source>
        <dbReference type="PROSITE" id="PS50262"/>
    </source>
</evidence>
<keyword evidence="4" id="KW-0297">G-protein coupled receptor</keyword>
<keyword evidence="3 8" id="KW-1133">Transmembrane helix</keyword>
<dbReference type="GeneID" id="101862189"/>
<dbReference type="RefSeq" id="XP_005100125.1">
    <property type="nucleotide sequence ID" value="XM_005100068.1"/>
</dbReference>
<accession>A0ABM0JRW6</accession>
<keyword evidence="7" id="KW-0807">Transducer</keyword>
<feature type="transmembrane region" description="Helical" evidence="8">
    <location>
        <begin position="40"/>
        <end position="65"/>
    </location>
</feature>
<reference evidence="11" key="1">
    <citation type="submission" date="2025-08" db="UniProtKB">
        <authorList>
            <consortium name="RefSeq"/>
        </authorList>
    </citation>
    <scope>IDENTIFICATION</scope>
</reference>
<feature type="transmembrane region" description="Helical" evidence="8">
    <location>
        <begin position="116"/>
        <end position="137"/>
    </location>
</feature>
<dbReference type="Gene3D" id="1.20.1070.10">
    <property type="entry name" value="Rhodopsin 7-helix transmembrane proteins"/>
    <property type="match status" value="1"/>
</dbReference>
<proteinExistence type="predicted"/>
<dbReference type="PANTHER" id="PTHR24243">
    <property type="entry name" value="G-PROTEIN COUPLED RECEPTOR"/>
    <property type="match status" value="1"/>
</dbReference>
<dbReference type="InterPro" id="IPR017452">
    <property type="entry name" value="GPCR_Rhodpsn_7TM"/>
</dbReference>
<dbReference type="SUPFAM" id="SSF81321">
    <property type="entry name" value="Family A G protein-coupled receptor-like"/>
    <property type="match status" value="1"/>
</dbReference>
<dbReference type="Proteomes" id="UP000694888">
    <property type="component" value="Unplaced"/>
</dbReference>
<feature type="transmembrane region" description="Helical" evidence="8">
    <location>
        <begin position="77"/>
        <end position="96"/>
    </location>
</feature>
<comment type="subcellular location">
    <subcellularLocation>
        <location evidence="1">Membrane</location>
        <topology evidence="1">Multi-pass membrane protein</topology>
    </subcellularLocation>
</comment>
<evidence type="ECO:0000256" key="4">
    <source>
        <dbReference type="ARBA" id="ARBA00023040"/>
    </source>
</evidence>
<evidence type="ECO:0000256" key="7">
    <source>
        <dbReference type="ARBA" id="ARBA00023224"/>
    </source>
</evidence>
<keyword evidence="6" id="KW-0675">Receptor</keyword>
<dbReference type="Pfam" id="PF00001">
    <property type="entry name" value="7tm_1"/>
    <property type="match status" value="1"/>
</dbReference>
<name>A0ABM0JRW6_APLCA</name>
<keyword evidence="5 8" id="KW-0472">Membrane</keyword>
<sequence length="138" mass="15391">MASETPTDYGLKGNNTTPHNVTESERIAYLAELQAQTTLIMLPTIVLLILFAVVGLFGNTLVLIAYSQKFRKTATRIFVMAIASFDLVTNVLVIPVEVYDMFHIWDFDNAHMCRVRYFVSSVTTVSSATLLLALSIVR</sequence>
<gene>
    <name evidence="11" type="primary">LOC101862189</name>
</gene>
<keyword evidence="10" id="KW-1185">Reference proteome</keyword>
<evidence type="ECO:0000313" key="10">
    <source>
        <dbReference type="Proteomes" id="UP000694888"/>
    </source>
</evidence>
<evidence type="ECO:0000256" key="1">
    <source>
        <dbReference type="ARBA" id="ARBA00004141"/>
    </source>
</evidence>
<feature type="domain" description="G-protein coupled receptors family 1 profile" evidence="9">
    <location>
        <begin position="58"/>
        <end position="138"/>
    </location>
</feature>
<dbReference type="PANTHER" id="PTHR24243:SF208">
    <property type="entry name" value="PYROKININ-1 RECEPTOR"/>
    <property type="match status" value="1"/>
</dbReference>
<protein>
    <submittedName>
        <fullName evidence="11">Type-1 angiotensin II receptor-like</fullName>
    </submittedName>
</protein>
<organism evidence="10 11">
    <name type="scientific">Aplysia californica</name>
    <name type="common">California sea hare</name>
    <dbReference type="NCBI Taxonomy" id="6500"/>
    <lineage>
        <taxon>Eukaryota</taxon>
        <taxon>Metazoa</taxon>
        <taxon>Spiralia</taxon>
        <taxon>Lophotrochozoa</taxon>
        <taxon>Mollusca</taxon>
        <taxon>Gastropoda</taxon>
        <taxon>Heterobranchia</taxon>
        <taxon>Euthyneura</taxon>
        <taxon>Tectipleura</taxon>
        <taxon>Aplysiida</taxon>
        <taxon>Aplysioidea</taxon>
        <taxon>Aplysiidae</taxon>
        <taxon>Aplysia</taxon>
    </lineage>
</organism>
<dbReference type="PRINTS" id="PR00237">
    <property type="entry name" value="GPCRRHODOPSN"/>
</dbReference>
<dbReference type="PROSITE" id="PS50262">
    <property type="entry name" value="G_PROTEIN_RECEP_F1_2"/>
    <property type="match status" value="1"/>
</dbReference>
<evidence type="ECO:0000256" key="3">
    <source>
        <dbReference type="ARBA" id="ARBA00022989"/>
    </source>
</evidence>
<evidence type="ECO:0000313" key="11">
    <source>
        <dbReference type="RefSeq" id="XP_005100125.1"/>
    </source>
</evidence>
<evidence type="ECO:0000256" key="2">
    <source>
        <dbReference type="ARBA" id="ARBA00022692"/>
    </source>
</evidence>
<evidence type="ECO:0000256" key="6">
    <source>
        <dbReference type="ARBA" id="ARBA00023170"/>
    </source>
</evidence>
<keyword evidence="2 8" id="KW-0812">Transmembrane</keyword>
<evidence type="ECO:0000256" key="8">
    <source>
        <dbReference type="SAM" id="Phobius"/>
    </source>
</evidence>